<evidence type="ECO:0008006" key="6">
    <source>
        <dbReference type="Google" id="ProtNLM"/>
    </source>
</evidence>
<protein>
    <recommendedName>
        <fullName evidence="6">Mid2 domain-containing protein</fullName>
    </recommendedName>
</protein>
<sequence>MRLAILAFALCFVFLAFAQGDENRLALLPSPPSSITPPAVPTTDNTWYQVEPVLNVYLKRQQEQAAAIPTSSVVQNGDDDDDDQTVVLNVTTVVVAANDNMTETTLKDANDSSSVIADQLEDNQNALHDMTLVVVLVCSISGTAVVICAIIFAWFKIRKHKKQQEAKKAAHHHHHKHHPPCSSMDSTPSISPKPPFSNCNHEPFTKPENWQDAAGGGTTAMSGTHNNNHDRLSSSDESTIIIPPHNVGSTSAQPAPSAPTEKELGESSPLQLPHPSIYIHSSESLSSSTSISSSQQQQQEIYQQHLDTIPPPPAYTPTPPESNTTPSLLLMGHPASSVPSSMDRISLPVTTSAAPAATLPGFTDSPLPYHNRNSEP</sequence>
<keyword evidence="5" id="KW-1185">Reference proteome</keyword>
<dbReference type="VEuPathDB" id="FungiDB:LCOR_08100.1"/>
<reference evidence="4" key="1">
    <citation type="submission" date="2013-08" db="EMBL/GenBank/DDBJ databases">
        <title>Gene expansion shapes genome architecture in the human pathogen Lichtheimia corymbifera: an evolutionary genomics analysis in the ancient terrestrial Mucorales (Mucoromycotina).</title>
        <authorList>
            <person name="Schwartze V.U."/>
            <person name="Winter S."/>
            <person name="Shelest E."/>
            <person name="Marcet-Houben M."/>
            <person name="Horn F."/>
            <person name="Wehner S."/>
            <person name="Hoffmann K."/>
            <person name="Riege K."/>
            <person name="Sammeth M."/>
            <person name="Nowrousian M."/>
            <person name="Valiante V."/>
            <person name="Linde J."/>
            <person name="Jacobsen I.D."/>
            <person name="Marz M."/>
            <person name="Brakhage A.A."/>
            <person name="Gabaldon T."/>
            <person name="Bocker S."/>
            <person name="Voigt K."/>
        </authorList>
    </citation>
    <scope>NUCLEOTIDE SEQUENCE [LARGE SCALE GENOMIC DNA]</scope>
    <source>
        <strain evidence="4">FSU 9682</strain>
    </source>
</reference>
<dbReference type="Proteomes" id="UP000027586">
    <property type="component" value="Unassembled WGS sequence"/>
</dbReference>
<organism evidence="4 5">
    <name type="scientific">Lichtheimia corymbifera JMRC:FSU:9682</name>
    <dbReference type="NCBI Taxonomy" id="1263082"/>
    <lineage>
        <taxon>Eukaryota</taxon>
        <taxon>Fungi</taxon>
        <taxon>Fungi incertae sedis</taxon>
        <taxon>Mucoromycota</taxon>
        <taxon>Mucoromycotina</taxon>
        <taxon>Mucoromycetes</taxon>
        <taxon>Mucorales</taxon>
        <taxon>Lichtheimiaceae</taxon>
        <taxon>Lichtheimia</taxon>
    </lineage>
</organism>
<name>A0A068S4C2_9FUNG</name>
<feature type="region of interest" description="Disordered" evidence="1">
    <location>
        <begin position="164"/>
        <end position="376"/>
    </location>
</feature>
<feature type="compositionally biased region" description="Basic residues" evidence="1">
    <location>
        <begin position="169"/>
        <end position="179"/>
    </location>
</feature>
<dbReference type="AlphaFoldDB" id="A0A068S4C2"/>
<accession>A0A068S4C2</accession>
<feature type="transmembrane region" description="Helical" evidence="2">
    <location>
        <begin position="130"/>
        <end position="155"/>
    </location>
</feature>
<keyword evidence="3" id="KW-0732">Signal</keyword>
<keyword evidence="2" id="KW-1133">Transmembrane helix</keyword>
<evidence type="ECO:0000256" key="3">
    <source>
        <dbReference type="SAM" id="SignalP"/>
    </source>
</evidence>
<keyword evidence="2" id="KW-0472">Membrane</keyword>
<keyword evidence="2" id="KW-0812">Transmembrane</keyword>
<evidence type="ECO:0000256" key="2">
    <source>
        <dbReference type="SAM" id="Phobius"/>
    </source>
</evidence>
<comment type="caution">
    <text evidence="4">The sequence shown here is derived from an EMBL/GenBank/DDBJ whole genome shotgun (WGS) entry which is preliminary data.</text>
</comment>
<dbReference type="EMBL" id="CBTN010000043">
    <property type="protein sequence ID" value="CDH57119.1"/>
    <property type="molecule type" value="Genomic_DNA"/>
</dbReference>
<evidence type="ECO:0000313" key="4">
    <source>
        <dbReference type="EMBL" id="CDH57119.1"/>
    </source>
</evidence>
<feature type="compositionally biased region" description="Low complexity" evidence="1">
    <location>
        <begin position="321"/>
        <end position="330"/>
    </location>
</feature>
<dbReference type="OrthoDB" id="2286907at2759"/>
<feature type="compositionally biased region" description="Pro residues" evidence="1">
    <location>
        <begin position="309"/>
        <end position="320"/>
    </location>
</feature>
<feature type="signal peptide" evidence="3">
    <location>
        <begin position="1"/>
        <end position="20"/>
    </location>
</feature>
<evidence type="ECO:0000256" key="1">
    <source>
        <dbReference type="SAM" id="MobiDB-lite"/>
    </source>
</evidence>
<gene>
    <name evidence="4" type="ORF">LCOR_08100.1</name>
</gene>
<feature type="compositionally biased region" description="Low complexity" evidence="1">
    <location>
        <begin position="276"/>
        <end position="308"/>
    </location>
</feature>
<proteinExistence type="predicted"/>
<feature type="chain" id="PRO_5001655492" description="Mid2 domain-containing protein" evidence="3">
    <location>
        <begin position="21"/>
        <end position="376"/>
    </location>
</feature>
<evidence type="ECO:0000313" key="5">
    <source>
        <dbReference type="Proteomes" id="UP000027586"/>
    </source>
</evidence>